<evidence type="ECO:0000313" key="2">
    <source>
        <dbReference type="EMBL" id="GAT17971.1"/>
    </source>
</evidence>
<name>A0A1Z5H471_9LACO</name>
<organism evidence="2 3">
    <name type="scientific">Secundilactobacillus silagei JCM 19001</name>
    <dbReference type="NCBI Taxonomy" id="1302250"/>
    <lineage>
        <taxon>Bacteria</taxon>
        <taxon>Bacillati</taxon>
        <taxon>Bacillota</taxon>
        <taxon>Bacilli</taxon>
        <taxon>Lactobacillales</taxon>
        <taxon>Lactobacillaceae</taxon>
        <taxon>Secundilactobacillus</taxon>
    </lineage>
</organism>
<protein>
    <recommendedName>
        <fullName evidence="1">SnoaL-like domain-containing protein</fullName>
    </recommendedName>
</protein>
<sequence length="209" mass="23881">MTKDFHEVVLDQTDDAEVMDRLKIRELLEYERYTRDNGYFDQEGACYSDDATIHVSWFSGAAKDYIAKTKAAGGGGSKHKMNSTMIWLNGDKAIAEMSVTMLSPRQEIDGNEFDLVSYVRIFSELQKINGQWKIVYGDCIYERDSLVPTLPGSNLKLDNDKINQYRESYKCLCYVLSRSGQKADQGQPGDDKPETVEKLYAEASEWFFN</sequence>
<dbReference type="STRING" id="1302250.GCA_001313225_00325"/>
<proteinExistence type="predicted"/>
<evidence type="ECO:0000259" key="1">
    <source>
        <dbReference type="Pfam" id="PF13577"/>
    </source>
</evidence>
<accession>A0A1Z5H471</accession>
<dbReference type="Proteomes" id="UP000198402">
    <property type="component" value="Unassembled WGS sequence"/>
</dbReference>
<gene>
    <name evidence="2" type="ORF">IWT126_00228</name>
</gene>
<feature type="domain" description="SnoaL-like" evidence="1">
    <location>
        <begin position="17"/>
        <end position="135"/>
    </location>
</feature>
<dbReference type="Gene3D" id="3.10.450.50">
    <property type="match status" value="1"/>
</dbReference>
<dbReference type="SUPFAM" id="SSF54427">
    <property type="entry name" value="NTF2-like"/>
    <property type="match status" value="1"/>
</dbReference>
<keyword evidence="3" id="KW-1185">Reference proteome</keyword>
<dbReference type="Pfam" id="PF13577">
    <property type="entry name" value="SnoaL_4"/>
    <property type="match status" value="1"/>
</dbReference>
<reference evidence="2 3" key="1">
    <citation type="submission" date="2015-11" db="EMBL/GenBank/DDBJ databases">
        <title>Draft genome sequences of new species of the genus Lactobacillus isolated from orchardgrass silage.</title>
        <authorList>
            <person name="Tohno M."/>
            <person name="Tanizawa Y."/>
            <person name="Arita M."/>
        </authorList>
    </citation>
    <scope>NUCLEOTIDE SEQUENCE [LARGE SCALE GENOMIC DNA]</scope>
    <source>
        <strain evidence="2 3">IWT126</strain>
    </source>
</reference>
<comment type="caution">
    <text evidence="2">The sequence shown here is derived from an EMBL/GenBank/DDBJ whole genome shotgun (WGS) entry which is preliminary data.</text>
</comment>
<evidence type="ECO:0000313" key="3">
    <source>
        <dbReference type="Proteomes" id="UP000198402"/>
    </source>
</evidence>
<dbReference type="EMBL" id="BCMG01000001">
    <property type="protein sequence ID" value="GAT17971.1"/>
    <property type="molecule type" value="Genomic_DNA"/>
</dbReference>
<dbReference type="AlphaFoldDB" id="A0A1Z5H471"/>
<dbReference type="InterPro" id="IPR037401">
    <property type="entry name" value="SnoaL-like"/>
</dbReference>
<dbReference type="OrthoDB" id="1492465at2"/>
<dbReference type="InterPro" id="IPR032710">
    <property type="entry name" value="NTF2-like_dom_sf"/>
</dbReference>
<dbReference type="RefSeq" id="WP_089136066.1">
    <property type="nucleotide sequence ID" value="NZ_BCMG01000001.1"/>
</dbReference>